<dbReference type="Pfam" id="PF21205">
    <property type="entry name" value="Rep3_C"/>
    <property type="match status" value="1"/>
</dbReference>
<dbReference type="Gene3D" id="1.10.10.10">
    <property type="entry name" value="Winged helix-like DNA-binding domain superfamily/Winged helix DNA-binding domain"/>
    <property type="match status" value="2"/>
</dbReference>
<dbReference type="InterPro" id="IPR000525">
    <property type="entry name" value="Initiator_Rep_WH1"/>
</dbReference>
<dbReference type="InterPro" id="IPR036388">
    <property type="entry name" value="WH-like_DNA-bd_sf"/>
</dbReference>
<gene>
    <name evidence="3" type="ORF">CIK00_03405</name>
</gene>
<sequence>MNINSGKSFYFLPELDLLMSKIECDEVAIADTGSNCFLKQSNALTTAAYTLTRNEKRLIYIVVEILTTNNIPEVRGRYDIEIHHGYYHRLFGGGNNVARDINEASRLLNTREVIFYLPEENGDGDSEDDIALDGLSWTVKRGTRPKLGLTLLSINAEVADFMLATHQFTGYYLRDVASLDRVISMRLYESIMQWHNRMKRNEQSVTFSYEWIMDRYQLPASLRVITDFRKRFLRVATKEITDKTDIDVRFEEHTRREGRKIVLESITFYWSKKRRNKSKKSLCDNDYIETKTASLQMPLYESMQTECFILASKDYLNAIISNGAKLELPKPSWFTHFIHAHKFVTGLLPDLKYMNIAKKVLSEQEYNFLSSKGHI</sequence>
<accession>A0A2N4UWE8</accession>
<dbReference type="GO" id="GO:0003887">
    <property type="term" value="F:DNA-directed DNA polymerase activity"/>
    <property type="evidence" value="ECO:0007669"/>
    <property type="project" value="InterPro"/>
</dbReference>
<comment type="caution">
    <text evidence="3">The sequence shown here is derived from an EMBL/GenBank/DDBJ whole genome shotgun (WGS) entry which is preliminary data.</text>
</comment>
<evidence type="ECO:0000313" key="4">
    <source>
        <dbReference type="Proteomes" id="UP000234420"/>
    </source>
</evidence>
<dbReference type="Proteomes" id="UP000234420">
    <property type="component" value="Unassembled WGS sequence"/>
</dbReference>
<dbReference type="Pfam" id="PF01051">
    <property type="entry name" value="Rep3_N"/>
    <property type="match status" value="1"/>
</dbReference>
<protein>
    <recommendedName>
        <fullName evidence="2">Initiator Rep protein WH1 domain-containing protein</fullName>
    </recommendedName>
</protein>
<feature type="domain" description="Initiator Rep protein WH1" evidence="2">
    <location>
        <begin position="39"/>
        <end position="191"/>
    </location>
</feature>
<organism evidence="3 4">
    <name type="scientific">Photobacterium carnosum</name>
    <dbReference type="NCBI Taxonomy" id="2023717"/>
    <lineage>
        <taxon>Bacteria</taxon>
        <taxon>Pseudomonadati</taxon>
        <taxon>Pseudomonadota</taxon>
        <taxon>Gammaproteobacteria</taxon>
        <taxon>Vibrionales</taxon>
        <taxon>Vibrionaceae</taxon>
        <taxon>Photobacterium</taxon>
    </lineage>
</organism>
<reference evidence="3 4" key="1">
    <citation type="journal article" date="2018" name="Syst. Appl. Microbiol.">
        <title>Photobacterium carnosum sp. nov., isolated from spoiled modified atmosphere packaged poultry meat.</title>
        <authorList>
            <person name="Hilgarth M."/>
            <person name="Fuertes S."/>
            <person name="Ehrmann M."/>
            <person name="Vogel R.F."/>
        </authorList>
    </citation>
    <scope>NUCLEOTIDE SEQUENCE [LARGE SCALE GENOMIC DNA]</scope>
    <source>
        <strain evidence="3 4">TMW 2.2021</strain>
    </source>
</reference>
<dbReference type="SUPFAM" id="SSF46785">
    <property type="entry name" value="Winged helix' DNA-binding domain"/>
    <property type="match status" value="2"/>
</dbReference>
<evidence type="ECO:0000256" key="1">
    <source>
        <dbReference type="ARBA" id="ARBA00038283"/>
    </source>
</evidence>
<evidence type="ECO:0000313" key="3">
    <source>
        <dbReference type="EMBL" id="PLC59329.1"/>
    </source>
</evidence>
<dbReference type="InterPro" id="IPR036390">
    <property type="entry name" value="WH_DNA-bd_sf"/>
</dbReference>
<dbReference type="EMBL" id="NPIB01000002">
    <property type="protein sequence ID" value="PLC59329.1"/>
    <property type="molecule type" value="Genomic_DNA"/>
</dbReference>
<proteinExistence type="inferred from homology"/>
<dbReference type="AlphaFoldDB" id="A0A2N4UWE8"/>
<dbReference type="GO" id="GO:0006270">
    <property type="term" value="P:DNA replication initiation"/>
    <property type="evidence" value="ECO:0007669"/>
    <property type="project" value="InterPro"/>
</dbReference>
<name>A0A2N4UWE8_9GAMM</name>
<comment type="similarity">
    <text evidence="1">Belongs to the initiator RepB protein family.</text>
</comment>
<evidence type="ECO:0000259" key="2">
    <source>
        <dbReference type="Pfam" id="PF01051"/>
    </source>
</evidence>
<keyword evidence="4" id="KW-1185">Reference proteome</keyword>